<evidence type="ECO:0008006" key="3">
    <source>
        <dbReference type="Google" id="ProtNLM"/>
    </source>
</evidence>
<evidence type="ECO:0000313" key="2">
    <source>
        <dbReference type="Proteomes" id="UP001491552"/>
    </source>
</evidence>
<keyword evidence="2" id="KW-1185">Reference proteome</keyword>
<evidence type="ECO:0000313" key="1">
    <source>
        <dbReference type="EMBL" id="MEQ2511427.1"/>
    </source>
</evidence>
<gene>
    <name evidence="1" type="ORF">WMO66_09230</name>
</gene>
<comment type="caution">
    <text evidence="1">The sequence shown here is derived from an EMBL/GenBank/DDBJ whole genome shotgun (WGS) entry which is preliminary data.</text>
</comment>
<name>A0ABV1G7T3_9FIRM</name>
<dbReference type="Proteomes" id="UP001491552">
    <property type="component" value="Unassembled WGS sequence"/>
</dbReference>
<reference evidence="1 2" key="1">
    <citation type="submission" date="2024-03" db="EMBL/GenBank/DDBJ databases">
        <title>Human intestinal bacterial collection.</title>
        <authorList>
            <person name="Pauvert C."/>
            <person name="Hitch T.C.A."/>
            <person name="Clavel T."/>
        </authorList>
    </citation>
    <scope>NUCLEOTIDE SEQUENCE [LARGE SCALE GENOMIC DNA]</scope>
    <source>
        <strain evidence="1 2">CLA-AA-H192</strain>
    </source>
</reference>
<proteinExistence type="predicted"/>
<organism evidence="1 2">
    <name type="scientific">Faecousia intestinalis</name>
    <dbReference type="NCBI Taxonomy" id="3133167"/>
    <lineage>
        <taxon>Bacteria</taxon>
        <taxon>Bacillati</taxon>
        <taxon>Bacillota</taxon>
        <taxon>Clostridia</taxon>
        <taxon>Eubacteriales</taxon>
        <taxon>Oscillospiraceae</taxon>
        <taxon>Faecousia</taxon>
    </lineage>
</organism>
<protein>
    <recommendedName>
        <fullName evidence="3">YolD-like protein</fullName>
    </recommendedName>
</protein>
<dbReference type="RefSeq" id="WP_349136125.1">
    <property type="nucleotide sequence ID" value="NZ_JBBMFF010000230.1"/>
</dbReference>
<dbReference type="EMBL" id="JBBMFF010000230">
    <property type="protein sequence ID" value="MEQ2511427.1"/>
    <property type="molecule type" value="Genomic_DNA"/>
</dbReference>
<accession>A0ABV1G7T3</accession>
<sequence length="142" mass="16535">MGKHDDIINLERPYDPIHQPMSLHNRAAQFAPFDALTGFCGRIWESSRLTENRIDLGEEQKLELNQKLNLLLERIKERPEATFSYFVPDKAKAGGTYRTVTGRVRKVDEYEEMVLLEDNTCIDFEDILTIGSELFAEDEYYE</sequence>